<dbReference type="KEGG" id="pvo:PVOR_01915"/>
<dbReference type="InterPro" id="IPR024978">
    <property type="entry name" value="Homeodomain_phBC6A51-type"/>
</dbReference>
<dbReference type="Proteomes" id="UP000003094">
    <property type="component" value="Unassembled WGS sequence"/>
</dbReference>
<reference evidence="2 3" key="1">
    <citation type="journal article" date="2010" name="BMC Genomics">
        <title>Genome sequence of the pattern forming Paenibacillus vortex bacterium reveals potential for thriving in complex environments.</title>
        <authorList>
            <person name="Sirota-Madi A."/>
            <person name="Olender T."/>
            <person name="Helman Y."/>
            <person name="Ingham C."/>
            <person name="Brainis I."/>
            <person name="Roth D."/>
            <person name="Hagi E."/>
            <person name="Brodsky L."/>
            <person name="Leshkowitz D."/>
            <person name="Galatenko V."/>
            <person name="Nikolaev V."/>
            <person name="Mugasimangalam R.C."/>
            <person name="Bransburg-Zabary S."/>
            <person name="Gutnick D.L."/>
            <person name="Lancet D."/>
            <person name="Ben-Jacob E."/>
        </authorList>
    </citation>
    <scope>NUCLEOTIDE SEQUENCE [LARGE SCALE GENOMIC DNA]</scope>
    <source>
        <strain evidence="2 3">V453</strain>
    </source>
</reference>
<evidence type="ECO:0000259" key="1">
    <source>
        <dbReference type="Pfam" id="PF13022"/>
    </source>
</evidence>
<comment type="caution">
    <text evidence="2">The sequence shown here is derived from an EMBL/GenBank/DDBJ whole genome shotgun (WGS) entry which is preliminary data.</text>
</comment>
<proteinExistence type="predicted"/>
<name>A0A2R9T2S0_9BACL</name>
<organism evidence="2 3">
    <name type="scientific">Paenibacillus vortex V453</name>
    <dbReference type="NCBI Taxonomy" id="715225"/>
    <lineage>
        <taxon>Bacteria</taxon>
        <taxon>Bacillati</taxon>
        <taxon>Bacillota</taxon>
        <taxon>Bacilli</taxon>
        <taxon>Bacillales</taxon>
        <taxon>Paenibacillaceae</taxon>
        <taxon>Paenibacillus</taxon>
    </lineage>
</organism>
<evidence type="ECO:0000313" key="2">
    <source>
        <dbReference type="EMBL" id="EFU43922.1"/>
    </source>
</evidence>
<dbReference type="EMBL" id="ADHJ01000001">
    <property type="protein sequence ID" value="EFU43922.1"/>
    <property type="molecule type" value="Genomic_DNA"/>
</dbReference>
<dbReference type="AlphaFoldDB" id="A0A2R9T2S0"/>
<gene>
    <name evidence="2" type="ORF">PVOR_01915</name>
</gene>
<keyword evidence="3" id="KW-1185">Reference proteome</keyword>
<dbReference type="Pfam" id="PF13022">
    <property type="entry name" value="HTH_Tnp_1_2"/>
    <property type="match status" value="1"/>
</dbReference>
<accession>A0A2R9T2S0</accession>
<dbReference type="RefSeq" id="WP_006207342.1">
    <property type="nucleotide sequence ID" value="NZ_ADHJ01000001.1"/>
</dbReference>
<protein>
    <recommendedName>
        <fullName evidence="1">Homeodomain phBC6A51-type domain-containing protein</fullName>
    </recommendedName>
</protein>
<sequence>MAKKKRRSRRLPLNERHYAAIELLSDVPSRNHEDIAYILGISRMTLYRWRQREDFDKELHKAIMRKVRARHPRRKTRWELDTPAQVERFFVVSGWL</sequence>
<dbReference type="Gene3D" id="1.10.10.60">
    <property type="entry name" value="Homeodomain-like"/>
    <property type="match status" value="1"/>
</dbReference>
<feature type="domain" description="Homeodomain phBC6A51-type" evidence="1">
    <location>
        <begin position="9"/>
        <end position="59"/>
    </location>
</feature>
<evidence type="ECO:0000313" key="3">
    <source>
        <dbReference type="Proteomes" id="UP000003094"/>
    </source>
</evidence>